<evidence type="ECO:0000259" key="2">
    <source>
        <dbReference type="Pfam" id="PF07726"/>
    </source>
</evidence>
<feature type="compositionally biased region" description="Low complexity" evidence="1">
    <location>
        <begin position="53"/>
        <end position="75"/>
    </location>
</feature>
<organism evidence="3 4">
    <name type="scientific">Halapricum desulfuricans</name>
    <dbReference type="NCBI Taxonomy" id="2841257"/>
    <lineage>
        <taxon>Archaea</taxon>
        <taxon>Methanobacteriati</taxon>
        <taxon>Methanobacteriota</taxon>
        <taxon>Stenosarchaea group</taxon>
        <taxon>Halobacteria</taxon>
        <taxon>Halobacteriales</taxon>
        <taxon>Haloarculaceae</taxon>
        <taxon>Halapricum</taxon>
    </lineage>
</organism>
<dbReference type="Pfam" id="PF07726">
    <property type="entry name" value="AAA_3"/>
    <property type="match status" value="1"/>
</dbReference>
<sequence>MGRHDGFEHVPGAGKTMLARAIATSFDGTFKRIQFTPDLPPADVTAVDVYGQGPSSSSSTRGRSSPMSSSAMRSTARCRRPRCLDGGTAGLRRRDDPC</sequence>
<dbReference type="Gene3D" id="3.40.50.300">
    <property type="entry name" value="P-loop containing nucleotide triphosphate hydrolases"/>
    <property type="match status" value="1"/>
</dbReference>
<dbReference type="GO" id="GO:0016887">
    <property type="term" value="F:ATP hydrolysis activity"/>
    <property type="evidence" value="ECO:0007669"/>
    <property type="project" value="InterPro"/>
</dbReference>
<accession>A0A897N1M5</accession>
<dbReference type="Proteomes" id="UP000663525">
    <property type="component" value="Chromosome"/>
</dbReference>
<protein>
    <submittedName>
        <fullName evidence="3">AAA+ ATPase of MoxR-like family, a component of a putative secretion system</fullName>
    </submittedName>
</protein>
<evidence type="ECO:0000313" key="4">
    <source>
        <dbReference type="Proteomes" id="UP000663525"/>
    </source>
</evidence>
<gene>
    <name evidence="3" type="ORF">HSR121_2289</name>
</gene>
<evidence type="ECO:0000256" key="1">
    <source>
        <dbReference type="SAM" id="MobiDB-lite"/>
    </source>
</evidence>
<proteinExistence type="predicted"/>
<reference evidence="3" key="1">
    <citation type="submission" date="2020-11" db="EMBL/GenBank/DDBJ databases">
        <title>Carbohydrate-dependent, anaerobic sulfur respiration: A novel catabolism in halophilic archaea.</title>
        <authorList>
            <person name="Sorokin D.Y."/>
            <person name="Messina E."/>
            <person name="Smedile F."/>
            <person name="La Cono V."/>
            <person name="Hallsworth J.E."/>
            <person name="Yakimov M.M."/>
        </authorList>
    </citation>
    <scope>NUCLEOTIDE SEQUENCE</scope>
    <source>
        <strain evidence="3">HSR12-1</strain>
    </source>
</reference>
<name>A0A897N1M5_9EURY</name>
<feature type="region of interest" description="Disordered" evidence="1">
    <location>
        <begin position="46"/>
        <end position="98"/>
    </location>
</feature>
<dbReference type="SUPFAM" id="SSF52540">
    <property type="entry name" value="P-loop containing nucleoside triphosphate hydrolases"/>
    <property type="match status" value="1"/>
</dbReference>
<dbReference type="InterPro" id="IPR011703">
    <property type="entry name" value="ATPase_AAA-3"/>
</dbReference>
<dbReference type="GO" id="GO:0005524">
    <property type="term" value="F:ATP binding"/>
    <property type="evidence" value="ECO:0007669"/>
    <property type="project" value="InterPro"/>
</dbReference>
<dbReference type="EMBL" id="CP064787">
    <property type="protein sequence ID" value="QSG06617.1"/>
    <property type="molecule type" value="Genomic_DNA"/>
</dbReference>
<feature type="domain" description="ATPase AAA-3" evidence="2">
    <location>
        <begin position="7"/>
        <end position="56"/>
    </location>
</feature>
<evidence type="ECO:0000313" key="3">
    <source>
        <dbReference type="EMBL" id="QSG06617.1"/>
    </source>
</evidence>
<dbReference type="InterPro" id="IPR027417">
    <property type="entry name" value="P-loop_NTPase"/>
</dbReference>
<dbReference type="AlphaFoldDB" id="A0A897N1M5"/>